<dbReference type="Proteomes" id="UP000678393">
    <property type="component" value="Unassembled WGS sequence"/>
</dbReference>
<dbReference type="EMBL" id="CAJHNH020000271">
    <property type="protein sequence ID" value="CAG5116584.1"/>
    <property type="molecule type" value="Genomic_DNA"/>
</dbReference>
<evidence type="ECO:0000256" key="5">
    <source>
        <dbReference type="SAM" id="Phobius"/>
    </source>
</evidence>
<feature type="transmembrane region" description="Helical" evidence="5">
    <location>
        <begin position="270"/>
        <end position="296"/>
    </location>
</feature>
<evidence type="ECO:0000313" key="7">
    <source>
        <dbReference type="EMBL" id="CAG5116584.1"/>
    </source>
</evidence>
<evidence type="ECO:0000256" key="2">
    <source>
        <dbReference type="ARBA" id="ARBA00022692"/>
    </source>
</evidence>
<keyword evidence="4 5" id="KW-0472">Membrane</keyword>
<feature type="transmembrane region" description="Helical" evidence="5">
    <location>
        <begin position="234"/>
        <end position="258"/>
    </location>
</feature>
<reference evidence="7" key="1">
    <citation type="submission" date="2021-04" db="EMBL/GenBank/DDBJ databases">
        <authorList>
            <consortium name="Molecular Ecology Group"/>
        </authorList>
    </citation>
    <scope>NUCLEOTIDE SEQUENCE</scope>
</reference>
<keyword evidence="2 5" id="KW-0812">Transmembrane</keyword>
<feature type="transmembrane region" description="Helical" evidence="5">
    <location>
        <begin position="43"/>
        <end position="64"/>
    </location>
</feature>
<evidence type="ECO:0000259" key="6">
    <source>
        <dbReference type="PROSITE" id="PS50262"/>
    </source>
</evidence>
<dbReference type="GO" id="GO:0016020">
    <property type="term" value="C:membrane"/>
    <property type="evidence" value="ECO:0007669"/>
    <property type="project" value="UniProtKB-SubCell"/>
</dbReference>
<dbReference type="InterPro" id="IPR017452">
    <property type="entry name" value="GPCR_Rhodpsn_7TM"/>
</dbReference>
<dbReference type="PRINTS" id="PR00237">
    <property type="entry name" value="GPCRRHODOPSN"/>
</dbReference>
<feature type="transmembrane region" description="Helical" evidence="5">
    <location>
        <begin position="179"/>
        <end position="204"/>
    </location>
</feature>
<comment type="subcellular location">
    <subcellularLocation>
        <location evidence="1">Membrane</location>
    </subcellularLocation>
</comment>
<evidence type="ECO:0000256" key="3">
    <source>
        <dbReference type="ARBA" id="ARBA00022989"/>
    </source>
</evidence>
<proteinExistence type="predicted"/>
<dbReference type="Pfam" id="PF00001">
    <property type="entry name" value="7tm_1"/>
    <property type="match status" value="1"/>
</dbReference>
<comment type="caution">
    <text evidence="7">The sequence shown here is derived from an EMBL/GenBank/DDBJ whole genome shotgun (WGS) entry which is preliminary data.</text>
</comment>
<feature type="transmembrane region" description="Helical" evidence="5">
    <location>
        <begin position="6"/>
        <end position="31"/>
    </location>
</feature>
<evidence type="ECO:0000313" key="8">
    <source>
        <dbReference type="Proteomes" id="UP000678393"/>
    </source>
</evidence>
<dbReference type="OrthoDB" id="6276488at2759"/>
<dbReference type="InterPro" id="IPR000276">
    <property type="entry name" value="GPCR_Rhodpsn"/>
</dbReference>
<gene>
    <name evidence="7" type="ORF">CUNI_LOCUS2142</name>
</gene>
<dbReference type="PANTHER" id="PTHR46641:SF2">
    <property type="entry name" value="FMRFAMIDE RECEPTOR"/>
    <property type="match status" value="1"/>
</dbReference>
<accession>A0A8S3YIP2</accession>
<organism evidence="7 8">
    <name type="scientific">Candidula unifasciata</name>
    <dbReference type="NCBI Taxonomy" id="100452"/>
    <lineage>
        <taxon>Eukaryota</taxon>
        <taxon>Metazoa</taxon>
        <taxon>Spiralia</taxon>
        <taxon>Lophotrochozoa</taxon>
        <taxon>Mollusca</taxon>
        <taxon>Gastropoda</taxon>
        <taxon>Heterobranchia</taxon>
        <taxon>Euthyneura</taxon>
        <taxon>Panpulmonata</taxon>
        <taxon>Eupulmonata</taxon>
        <taxon>Stylommatophora</taxon>
        <taxon>Helicina</taxon>
        <taxon>Helicoidea</taxon>
        <taxon>Geomitridae</taxon>
        <taxon>Candidula</taxon>
    </lineage>
</organism>
<name>A0A8S3YIP2_9EUPU</name>
<dbReference type="PROSITE" id="PS50262">
    <property type="entry name" value="G_PROTEIN_RECEP_F1_2"/>
    <property type="match status" value="1"/>
</dbReference>
<feature type="transmembrane region" description="Helical" evidence="5">
    <location>
        <begin position="84"/>
        <end position="105"/>
    </location>
</feature>
<dbReference type="InterPro" id="IPR052954">
    <property type="entry name" value="GPCR-Ligand_Int"/>
</dbReference>
<dbReference type="SUPFAM" id="SSF81321">
    <property type="entry name" value="Family A G protein-coupled receptor-like"/>
    <property type="match status" value="1"/>
</dbReference>
<protein>
    <recommendedName>
        <fullName evidence="6">G-protein coupled receptors family 1 profile domain-containing protein</fullName>
    </recommendedName>
</protein>
<keyword evidence="3 5" id="KW-1133">Transmembrane helix</keyword>
<dbReference type="Gene3D" id="1.20.1070.10">
    <property type="entry name" value="Rhodopsin 7-helix transmembrane proteins"/>
    <property type="match status" value="1"/>
</dbReference>
<feature type="transmembrane region" description="Helical" evidence="5">
    <location>
        <begin position="125"/>
        <end position="145"/>
    </location>
</feature>
<dbReference type="GO" id="GO:0004930">
    <property type="term" value="F:G protein-coupled receptor activity"/>
    <property type="evidence" value="ECO:0007669"/>
    <property type="project" value="InterPro"/>
</dbReference>
<evidence type="ECO:0000256" key="1">
    <source>
        <dbReference type="ARBA" id="ARBA00004370"/>
    </source>
</evidence>
<sequence length="316" mass="35350">MTSVTATIAALAGAISMIGIASNLISILVFMKQGVLENTNISYTALAISDLLSLVATLCLSIFWNQWFLNSGLSPEFIETEAAFASLPYACFSRITGLVTAFITFERCMCVVWPLKVKRILTSAVTTMFIVSMYFIMCLTMVPVYSTLTLGWRFDPWTNMTFLRVFSGENASIISDISFLLHVVIQLAAFFAVLIFTVALVFCLRQKAAWRTQQTKAQNAIKNATKQEKAIKMVIMIAATYVACYLPPVVGITLTVLYPHFSPLGKYKNIFFVFWSLFVLFGALNSSVNLLVYYVMSSKFRRTCQKMLALLRKAEL</sequence>
<dbReference type="PANTHER" id="PTHR46641">
    <property type="entry name" value="FMRFAMIDE RECEPTOR-RELATED"/>
    <property type="match status" value="1"/>
</dbReference>
<dbReference type="AlphaFoldDB" id="A0A8S3YIP2"/>
<feature type="domain" description="G-protein coupled receptors family 1 profile" evidence="6">
    <location>
        <begin position="22"/>
        <end position="293"/>
    </location>
</feature>
<evidence type="ECO:0000256" key="4">
    <source>
        <dbReference type="ARBA" id="ARBA00023136"/>
    </source>
</evidence>
<keyword evidence="8" id="KW-1185">Reference proteome</keyword>